<dbReference type="GO" id="GO:0032259">
    <property type="term" value="P:methylation"/>
    <property type="evidence" value="ECO:0007669"/>
    <property type="project" value="UniProtKB-KW"/>
</dbReference>
<evidence type="ECO:0000256" key="1">
    <source>
        <dbReference type="ARBA" id="ARBA00022603"/>
    </source>
</evidence>
<dbReference type="EMBL" id="CP010028">
    <property type="protein sequence ID" value="AIZ45498.1"/>
    <property type="molecule type" value="Genomic_DNA"/>
</dbReference>
<dbReference type="CDD" id="cd02440">
    <property type="entry name" value="AdoMet_MTases"/>
    <property type="match status" value="1"/>
</dbReference>
<dbReference type="STRING" id="1182571.QR90_11015"/>
<proteinExistence type="predicted"/>
<dbReference type="Pfam" id="PF13649">
    <property type="entry name" value="Methyltransf_25"/>
    <property type="match status" value="1"/>
</dbReference>
<dbReference type="RefSeq" id="WP_039684540.1">
    <property type="nucleotide sequence ID" value="NZ_CP010028.1"/>
</dbReference>
<dbReference type="InterPro" id="IPR041698">
    <property type="entry name" value="Methyltransf_25"/>
</dbReference>
<name>A0A0A7KLQ9_9DEIO</name>
<dbReference type="PANTHER" id="PTHR43861:SF1">
    <property type="entry name" value="TRANS-ACONITATE 2-METHYLTRANSFERASE"/>
    <property type="match status" value="1"/>
</dbReference>
<keyword evidence="2 4" id="KW-0808">Transferase</keyword>
<dbReference type="SUPFAM" id="SSF53335">
    <property type="entry name" value="S-adenosyl-L-methionine-dependent methyltransferases"/>
    <property type="match status" value="1"/>
</dbReference>
<dbReference type="InterPro" id="IPR029063">
    <property type="entry name" value="SAM-dependent_MTases_sf"/>
</dbReference>
<evidence type="ECO:0000313" key="5">
    <source>
        <dbReference type="Proteomes" id="UP000030634"/>
    </source>
</evidence>
<dbReference type="AlphaFoldDB" id="A0A0A7KLQ9"/>
<dbReference type="HOGENOM" id="CLU_037990_5_2_0"/>
<dbReference type="GO" id="GO:0030798">
    <property type="term" value="F:trans-aconitate 2-methyltransferase activity"/>
    <property type="evidence" value="ECO:0007669"/>
    <property type="project" value="InterPro"/>
</dbReference>
<organism evidence="4 5">
    <name type="scientific">Deinococcus radiopugnans</name>
    <dbReference type="NCBI Taxonomy" id="57497"/>
    <lineage>
        <taxon>Bacteria</taxon>
        <taxon>Thermotogati</taxon>
        <taxon>Deinococcota</taxon>
        <taxon>Deinococci</taxon>
        <taxon>Deinococcales</taxon>
        <taxon>Deinococcaceae</taxon>
        <taxon>Deinococcus</taxon>
    </lineage>
</organism>
<dbReference type="Gene3D" id="3.40.50.150">
    <property type="entry name" value="Vaccinia Virus protein VP39"/>
    <property type="match status" value="1"/>
</dbReference>
<evidence type="ECO:0000313" key="4">
    <source>
        <dbReference type="EMBL" id="AIZ45498.1"/>
    </source>
</evidence>
<evidence type="ECO:0000256" key="2">
    <source>
        <dbReference type="ARBA" id="ARBA00022679"/>
    </source>
</evidence>
<dbReference type="Gene3D" id="1.10.150.290">
    <property type="entry name" value="S-adenosyl-L-methionine-dependent methyltransferases"/>
    <property type="match status" value="1"/>
</dbReference>
<dbReference type="InterPro" id="IPR023149">
    <property type="entry name" value="Trans_acon_MeTrfase_C"/>
</dbReference>
<evidence type="ECO:0000259" key="3">
    <source>
        <dbReference type="Pfam" id="PF13649"/>
    </source>
</evidence>
<gene>
    <name evidence="4" type="ORF">QR90_11015</name>
</gene>
<protein>
    <submittedName>
        <fullName evidence="4">Trans-aconitate methyltransferase</fullName>
    </submittedName>
</protein>
<reference evidence="5" key="1">
    <citation type="submission" date="2014-11" db="EMBL/GenBank/DDBJ databases">
        <title>Hymenobacter sp. DG25B genome submission.</title>
        <authorList>
            <person name="Jung H.-Y."/>
            <person name="Kim M.K."/>
            <person name="Srinivasan S."/>
            <person name="Lim S."/>
        </authorList>
    </citation>
    <scope>NUCLEOTIDE SEQUENCE [LARGE SCALE GENOMIC DNA]</scope>
    <source>
        <strain evidence="5">DY59</strain>
    </source>
</reference>
<dbReference type="PANTHER" id="PTHR43861">
    <property type="entry name" value="TRANS-ACONITATE 2-METHYLTRANSFERASE-RELATED"/>
    <property type="match status" value="1"/>
</dbReference>
<dbReference type="Proteomes" id="UP000030634">
    <property type="component" value="Chromosome"/>
</dbReference>
<sequence>MTWNPDQYHRFKEARSAPARDLQAMLPDGPYREIVDLGCGTGEQAAALAARFPAARVLGLDSSPEMLARAREHTAANLRFEGGTILELDGAYDLMYSNAALQWLPDHLALLARLWVNLRPGGVLAVQVPANHDHASHRLLSETADDFRAELGGFTRFGPAHGASPVLTPAAYAETLDALGATDITALSRVYPVVLDGAAGLLDWTRGTALVPYLSRLDAETGRRFEAAYLERLTDAFPGERVFYAFTRVLFVARKPA</sequence>
<dbReference type="KEGG" id="dsw:QR90_11015"/>
<accession>A0A0A7KLQ9</accession>
<keyword evidence="1 4" id="KW-0489">Methyltransferase</keyword>
<feature type="domain" description="Methyltransferase" evidence="3">
    <location>
        <begin position="34"/>
        <end position="122"/>
    </location>
</feature>